<dbReference type="Proteomes" id="UP000178532">
    <property type="component" value="Unassembled WGS sequence"/>
</dbReference>
<name>A0A1F6DLA3_9BACT</name>
<proteinExistence type="predicted"/>
<sequence length="96" mass="11397">MWFEIPHTWPHQPYILKIGAEAFERWRHGWHFAQNDSDGNPNVFNVNRNDDGLWLNANNGRPDNEWNPENRFIFLRPRKSHHTLRTTALTGSCAFL</sequence>
<gene>
    <name evidence="1" type="ORF">A3C19_03050</name>
</gene>
<evidence type="ECO:0000313" key="1">
    <source>
        <dbReference type="EMBL" id="OGG62221.1"/>
    </source>
</evidence>
<dbReference type="AlphaFoldDB" id="A0A1F6DLA3"/>
<dbReference type="EMBL" id="MFLI01000011">
    <property type="protein sequence ID" value="OGG62221.1"/>
    <property type="molecule type" value="Genomic_DNA"/>
</dbReference>
<evidence type="ECO:0000313" key="2">
    <source>
        <dbReference type="Proteomes" id="UP000178532"/>
    </source>
</evidence>
<reference evidence="1 2" key="1">
    <citation type="journal article" date="2016" name="Nat. Commun.">
        <title>Thousands of microbial genomes shed light on interconnected biogeochemical processes in an aquifer system.</title>
        <authorList>
            <person name="Anantharaman K."/>
            <person name="Brown C.T."/>
            <person name="Hug L.A."/>
            <person name="Sharon I."/>
            <person name="Castelle C.J."/>
            <person name="Probst A.J."/>
            <person name="Thomas B.C."/>
            <person name="Singh A."/>
            <person name="Wilkins M.J."/>
            <person name="Karaoz U."/>
            <person name="Brodie E.L."/>
            <person name="Williams K.H."/>
            <person name="Hubbard S.S."/>
            <person name="Banfield J.F."/>
        </authorList>
    </citation>
    <scope>NUCLEOTIDE SEQUENCE [LARGE SCALE GENOMIC DNA]</scope>
</reference>
<protein>
    <submittedName>
        <fullName evidence="1">Uncharacterized protein</fullName>
    </submittedName>
</protein>
<organism evidence="1 2">
    <name type="scientific">Candidatus Kaiserbacteria bacterium RIFCSPHIGHO2_02_FULL_54_22</name>
    <dbReference type="NCBI Taxonomy" id="1798495"/>
    <lineage>
        <taxon>Bacteria</taxon>
        <taxon>Candidatus Kaiseribacteriota</taxon>
    </lineage>
</organism>
<comment type="caution">
    <text evidence="1">The sequence shown here is derived from an EMBL/GenBank/DDBJ whole genome shotgun (WGS) entry which is preliminary data.</text>
</comment>
<accession>A0A1F6DLA3</accession>
<dbReference type="STRING" id="1798495.A3C19_03050"/>